<dbReference type="GO" id="GO:0003723">
    <property type="term" value="F:RNA binding"/>
    <property type="evidence" value="ECO:0007669"/>
    <property type="project" value="InterPro"/>
</dbReference>
<feature type="domain" description="PRD" evidence="2">
    <location>
        <begin position="170"/>
        <end position="281"/>
    </location>
</feature>
<dbReference type="SUPFAM" id="SSF50151">
    <property type="entry name" value="SacY-like RNA-binding domain"/>
    <property type="match status" value="1"/>
</dbReference>
<dbReference type="InterPro" id="IPR050661">
    <property type="entry name" value="BglG_antiterminators"/>
</dbReference>
<dbReference type="AlphaFoldDB" id="A0A212LG36"/>
<dbReference type="Gene3D" id="1.10.1790.10">
    <property type="entry name" value="PRD domain"/>
    <property type="match status" value="2"/>
</dbReference>
<sequence length="286" mass="31741">MKVVKVFNNNVALVLDEKGREVVVQGRGIAFNANATGRIDAALVDRRFIPQPSDTPEEFAEMVASIPQDHIAVAEEILSLGSGFGLDLDKRVLVALADHISIAIKRHALGQTFDNPLEWEVRLLYVREVNLGSQGLDLIEKRTGVRLPAAEIVPLALHFVNAQIGADQMAEAMRTVQLIREILAIIKAEYGLADDAMTSLGCARFATHLRYLFLSHLSGGRHAPLIAELAKSIREQEPHAYACAERVTRHLTQKMGWSINDDEIVYIALHIQRMTYQPEDPRPQTA</sequence>
<evidence type="ECO:0000256" key="1">
    <source>
        <dbReference type="ARBA" id="ARBA00022737"/>
    </source>
</evidence>
<feature type="domain" description="PRD" evidence="2">
    <location>
        <begin position="58"/>
        <end position="169"/>
    </location>
</feature>
<dbReference type="RefSeq" id="WP_100079417.1">
    <property type="nucleotide sequence ID" value="NZ_LT608334.1"/>
</dbReference>
<dbReference type="SMART" id="SM01061">
    <property type="entry name" value="CAT_RBD"/>
    <property type="match status" value="1"/>
</dbReference>
<dbReference type="SUPFAM" id="SSF63520">
    <property type="entry name" value="PTS-regulatory domain, PRD"/>
    <property type="match status" value="2"/>
</dbReference>
<reference evidence="3" key="1">
    <citation type="submission" date="2016-08" db="EMBL/GenBank/DDBJ databases">
        <authorList>
            <person name="Seilhamer J.J."/>
        </authorList>
    </citation>
    <scope>NUCLEOTIDE SEQUENCE</scope>
    <source>
        <strain evidence="3">86</strain>
    </source>
</reference>
<gene>
    <name evidence="3" type="ORF">KL86PLE_40154</name>
</gene>
<dbReference type="InterPro" id="IPR011608">
    <property type="entry name" value="PRD"/>
</dbReference>
<organism evidence="3">
    <name type="scientific">uncultured Pleomorphomonas sp</name>
    <dbReference type="NCBI Taxonomy" id="442121"/>
    <lineage>
        <taxon>Bacteria</taxon>
        <taxon>Pseudomonadati</taxon>
        <taxon>Pseudomonadota</taxon>
        <taxon>Alphaproteobacteria</taxon>
        <taxon>Hyphomicrobiales</taxon>
        <taxon>Pleomorphomonadaceae</taxon>
        <taxon>Pleomorphomonas</taxon>
        <taxon>environmental samples</taxon>
    </lineage>
</organism>
<dbReference type="Gene3D" id="2.30.24.10">
    <property type="entry name" value="CAT RNA-binding domain"/>
    <property type="match status" value="1"/>
</dbReference>
<evidence type="ECO:0000259" key="2">
    <source>
        <dbReference type="PROSITE" id="PS51372"/>
    </source>
</evidence>
<dbReference type="Pfam" id="PF00874">
    <property type="entry name" value="PRD"/>
    <property type="match status" value="2"/>
</dbReference>
<dbReference type="PROSITE" id="PS51372">
    <property type="entry name" value="PRD_2"/>
    <property type="match status" value="2"/>
</dbReference>
<dbReference type="EMBL" id="FMJD01000008">
    <property type="protein sequence ID" value="SCM76349.1"/>
    <property type="molecule type" value="Genomic_DNA"/>
</dbReference>
<keyword evidence="1" id="KW-0677">Repeat</keyword>
<dbReference type="InterPro" id="IPR036634">
    <property type="entry name" value="PRD_sf"/>
</dbReference>
<dbReference type="PANTHER" id="PTHR30185">
    <property type="entry name" value="CRYPTIC BETA-GLUCOSIDE BGL OPERON ANTITERMINATOR"/>
    <property type="match status" value="1"/>
</dbReference>
<evidence type="ECO:0000313" key="3">
    <source>
        <dbReference type="EMBL" id="SCM76349.1"/>
    </source>
</evidence>
<dbReference type="GO" id="GO:0006355">
    <property type="term" value="P:regulation of DNA-templated transcription"/>
    <property type="evidence" value="ECO:0007669"/>
    <property type="project" value="InterPro"/>
</dbReference>
<dbReference type="InterPro" id="IPR004341">
    <property type="entry name" value="CAT_RNA-bd_dom"/>
</dbReference>
<accession>A0A212LG36</accession>
<dbReference type="Pfam" id="PF03123">
    <property type="entry name" value="CAT_RBD"/>
    <property type="match status" value="1"/>
</dbReference>
<name>A0A212LG36_9HYPH</name>
<protein>
    <submittedName>
        <fullName evidence="3">Transcriptional antiterminator, BglG</fullName>
    </submittedName>
</protein>
<dbReference type="PANTHER" id="PTHR30185:SF15">
    <property type="entry name" value="CRYPTIC BETA-GLUCOSIDE BGL OPERON ANTITERMINATOR"/>
    <property type="match status" value="1"/>
</dbReference>
<proteinExistence type="predicted"/>
<dbReference type="InterPro" id="IPR036650">
    <property type="entry name" value="CAT_RNA-bd_dom_sf"/>
</dbReference>